<dbReference type="AlphaFoldDB" id="A0ABD2HUZ1"/>
<accession>A0ABD2HUZ1</accession>
<evidence type="ECO:0000313" key="2">
    <source>
        <dbReference type="Proteomes" id="UP001620626"/>
    </source>
</evidence>
<sequence>MMLWEDAPDNANRVLLFNALAICIKKAIAEYDAKSVNTNLDKLKELGEKTSQNMLKCMARLSSKNSQIKDQFLAKLYLDKITKLIEEDAIRGELEKALREKSNNFLLN</sequence>
<keyword evidence="2" id="KW-1185">Reference proteome</keyword>
<evidence type="ECO:0000313" key="1">
    <source>
        <dbReference type="EMBL" id="KAL3069215.1"/>
    </source>
</evidence>
<proteinExistence type="predicted"/>
<organism evidence="1 2">
    <name type="scientific">Heterodera trifolii</name>
    <dbReference type="NCBI Taxonomy" id="157864"/>
    <lineage>
        <taxon>Eukaryota</taxon>
        <taxon>Metazoa</taxon>
        <taxon>Ecdysozoa</taxon>
        <taxon>Nematoda</taxon>
        <taxon>Chromadorea</taxon>
        <taxon>Rhabditida</taxon>
        <taxon>Tylenchina</taxon>
        <taxon>Tylenchomorpha</taxon>
        <taxon>Tylenchoidea</taxon>
        <taxon>Heteroderidae</taxon>
        <taxon>Heteroderinae</taxon>
        <taxon>Heterodera</taxon>
    </lineage>
</organism>
<gene>
    <name evidence="1" type="ORF">niasHT_034445</name>
</gene>
<reference evidence="1 2" key="1">
    <citation type="submission" date="2024-10" db="EMBL/GenBank/DDBJ databases">
        <authorList>
            <person name="Kim D."/>
        </authorList>
    </citation>
    <scope>NUCLEOTIDE SEQUENCE [LARGE SCALE GENOMIC DNA]</scope>
    <source>
        <strain evidence="1">BH-2024</strain>
    </source>
</reference>
<name>A0ABD2HUZ1_9BILA</name>
<comment type="caution">
    <text evidence="1">The sequence shown here is derived from an EMBL/GenBank/DDBJ whole genome shotgun (WGS) entry which is preliminary data.</text>
</comment>
<dbReference type="EMBL" id="JBICBT010001397">
    <property type="protein sequence ID" value="KAL3069215.1"/>
    <property type="molecule type" value="Genomic_DNA"/>
</dbReference>
<dbReference type="Proteomes" id="UP001620626">
    <property type="component" value="Unassembled WGS sequence"/>
</dbReference>
<protein>
    <submittedName>
        <fullName evidence="1">Uncharacterized protein</fullName>
    </submittedName>
</protein>